<organism evidence="1">
    <name type="scientific">freshwater metagenome</name>
    <dbReference type="NCBI Taxonomy" id="449393"/>
    <lineage>
        <taxon>unclassified sequences</taxon>
        <taxon>metagenomes</taxon>
        <taxon>ecological metagenomes</taxon>
    </lineage>
</organism>
<sequence>MVLGDAIALRREIVDVIHRWQCDTCCNLICGPTLIDAAHCLIPHELNRIAIARGLFTNVVFSSERRAMCCNQILRCPLDDVVDSRNQNARIAILLTTNCKHVEEHWPHRVVNTGADFREVKVHRVVRVTWRVHCLYLQASDSERITCAKQMGRIDIAGRVWHMCGVLIEVSKTNVDGGVGTFKWHHDGKLFYQPARVGRRNFTECARLVALYFFVCINRQW</sequence>
<protein>
    <submittedName>
        <fullName evidence="1">Unannotated protein</fullName>
    </submittedName>
</protein>
<evidence type="ECO:0000313" key="1">
    <source>
        <dbReference type="EMBL" id="CAB4616116.1"/>
    </source>
</evidence>
<reference evidence="1" key="1">
    <citation type="submission" date="2020-05" db="EMBL/GenBank/DDBJ databases">
        <authorList>
            <person name="Chiriac C."/>
            <person name="Salcher M."/>
            <person name="Ghai R."/>
            <person name="Kavagutti S V."/>
        </authorList>
    </citation>
    <scope>NUCLEOTIDE SEQUENCE</scope>
</reference>
<proteinExistence type="predicted"/>
<gene>
    <name evidence="1" type="ORF">UFOPK1889_00579</name>
</gene>
<name>A0A6J6HSV1_9ZZZZ</name>
<dbReference type="AlphaFoldDB" id="A0A6J6HSV1"/>
<accession>A0A6J6HSV1</accession>
<dbReference type="EMBL" id="CAEZUZ010000076">
    <property type="protein sequence ID" value="CAB4616116.1"/>
    <property type="molecule type" value="Genomic_DNA"/>
</dbReference>